<keyword evidence="1" id="KW-0285">Flavoprotein</keyword>
<gene>
    <name evidence="5" type="ORF">SCP_0304550</name>
</gene>
<evidence type="ECO:0000256" key="3">
    <source>
        <dbReference type="ARBA" id="ARBA00023002"/>
    </source>
</evidence>
<protein>
    <submittedName>
        <fullName evidence="5">FAD-dependent monooxygenase afoD</fullName>
    </submittedName>
</protein>
<dbReference type="STRING" id="139825.A0A401GEY3"/>
<dbReference type="OrthoDB" id="417877at2759"/>
<keyword evidence="2" id="KW-0274">FAD</keyword>
<feature type="domain" description="FAD-binding" evidence="4">
    <location>
        <begin position="36"/>
        <end position="359"/>
    </location>
</feature>
<keyword evidence="5" id="KW-0503">Monooxygenase</keyword>
<accession>A0A401GEY3</accession>
<dbReference type="PRINTS" id="PR00420">
    <property type="entry name" value="RNGMNOXGNASE"/>
</dbReference>
<dbReference type="Pfam" id="PF01494">
    <property type="entry name" value="FAD_binding_3"/>
    <property type="match status" value="1"/>
</dbReference>
<sequence length="445" mass="48972">MGETPSCYSRCRSGGAGFRTVATQIQQGRVWDRPRRILFDLGLAEDLRILGYREDTVQFQYRKCDQQNGIDFHNPTTGYGIANFHRAELQRAISKHLPPSYIIHFSKKLVSYTNSASGEVVLSFQDGSLATCDVVVGCDGVRSTVRGALYRSFAERAERNGDHAMAAEALSHVNATYSGSSVYRGLVSTDVLLREHPGHRATTGRFMCFGKNKHLVFYPVSHGRIINVALFISQPELEGKPYDGRWVVPATKQEILENFNSWEPEVKSLLRCMDNVSLWAVNVVMDLPTFVGGRVALLGDAAHAMTPHQASGAGQAFEDGYILASLLTHPFVTRATVDDALKVYDAIRRPFVQDVQRRSRDMGMLNQLNGAECQALSEDDSASGAISLEKLEGVANAIDDLMGWMGVGSVMSERTRALNMLEGSMERSRIPASALAASMFAVHKS</sequence>
<dbReference type="SUPFAM" id="SSF51905">
    <property type="entry name" value="FAD/NAD(P)-binding domain"/>
    <property type="match status" value="1"/>
</dbReference>
<dbReference type="AlphaFoldDB" id="A0A401GEY3"/>
<evidence type="ECO:0000313" key="5">
    <source>
        <dbReference type="EMBL" id="GBE80736.1"/>
    </source>
</evidence>
<dbReference type="InterPro" id="IPR036188">
    <property type="entry name" value="FAD/NAD-bd_sf"/>
</dbReference>
<dbReference type="RefSeq" id="XP_027611649.1">
    <property type="nucleotide sequence ID" value="XM_027755848.1"/>
</dbReference>
<dbReference type="EMBL" id="BFAD01000003">
    <property type="protein sequence ID" value="GBE80736.1"/>
    <property type="molecule type" value="Genomic_DNA"/>
</dbReference>
<proteinExistence type="predicted"/>
<keyword evidence="6" id="KW-1185">Reference proteome</keyword>
<dbReference type="GO" id="GO:0004497">
    <property type="term" value="F:monooxygenase activity"/>
    <property type="evidence" value="ECO:0007669"/>
    <property type="project" value="UniProtKB-KW"/>
</dbReference>
<evidence type="ECO:0000313" key="6">
    <source>
        <dbReference type="Proteomes" id="UP000287166"/>
    </source>
</evidence>
<dbReference type="GO" id="GO:0071949">
    <property type="term" value="F:FAD binding"/>
    <property type="evidence" value="ECO:0007669"/>
    <property type="project" value="InterPro"/>
</dbReference>
<dbReference type="InterPro" id="IPR002938">
    <property type="entry name" value="FAD-bd"/>
</dbReference>
<dbReference type="InterPro" id="IPR051104">
    <property type="entry name" value="FAD_monoxygenase"/>
</dbReference>
<comment type="caution">
    <text evidence="5">The sequence shown here is derived from an EMBL/GenBank/DDBJ whole genome shotgun (WGS) entry which is preliminary data.</text>
</comment>
<evidence type="ECO:0000256" key="1">
    <source>
        <dbReference type="ARBA" id="ARBA00022630"/>
    </source>
</evidence>
<evidence type="ECO:0000259" key="4">
    <source>
        <dbReference type="Pfam" id="PF01494"/>
    </source>
</evidence>
<dbReference type="InParanoid" id="A0A401GEY3"/>
<dbReference type="SUPFAM" id="SSF54373">
    <property type="entry name" value="FAD-linked reductases, C-terminal domain"/>
    <property type="match status" value="1"/>
</dbReference>
<keyword evidence="3" id="KW-0560">Oxidoreductase</keyword>
<organism evidence="5 6">
    <name type="scientific">Sparassis crispa</name>
    <dbReference type="NCBI Taxonomy" id="139825"/>
    <lineage>
        <taxon>Eukaryota</taxon>
        <taxon>Fungi</taxon>
        <taxon>Dikarya</taxon>
        <taxon>Basidiomycota</taxon>
        <taxon>Agaricomycotina</taxon>
        <taxon>Agaricomycetes</taxon>
        <taxon>Polyporales</taxon>
        <taxon>Sparassidaceae</taxon>
        <taxon>Sparassis</taxon>
    </lineage>
</organism>
<dbReference type="PANTHER" id="PTHR46720:SF3">
    <property type="entry name" value="FAD-BINDING DOMAIN-CONTAINING PROTEIN-RELATED"/>
    <property type="match status" value="1"/>
</dbReference>
<dbReference type="Proteomes" id="UP000287166">
    <property type="component" value="Unassembled WGS sequence"/>
</dbReference>
<dbReference type="PANTHER" id="PTHR46720">
    <property type="entry name" value="HYDROXYLASE, PUTATIVE (AFU_ORTHOLOGUE AFUA_3G01460)-RELATED"/>
    <property type="match status" value="1"/>
</dbReference>
<dbReference type="Gene3D" id="3.50.50.60">
    <property type="entry name" value="FAD/NAD(P)-binding domain"/>
    <property type="match status" value="1"/>
</dbReference>
<name>A0A401GEY3_9APHY</name>
<dbReference type="GO" id="GO:0044550">
    <property type="term" value="P:secondary metabolite biosynthetic process"/>
    <property type="evidence" value="ECO:0007669"/>
    <property type="project" value="TreeGrafter"/>
</dbReference>
<reference evidence="5 6" key="1">
    <citation type="journal article" date="2018" name="Sci. Rep.">
        <title>Genome sequence of the cauliflower mushroom Sparassis crispa (Hanabiratake) and its association with beneficial usage.</title>
        <authorList>
            <person name="Kiyama R."/>
            <person name="Furutani Y."/>
            <person name="Kawaguchi K."/>
            <person name="Nakanishi T."/>
        </authorList>
    </citation>
    <scope>NUCLEOTIDE SEQUENCE [LARGE SCALE GENOMIC DNA]</scope>
</reference>
<evidence type="ECO:0000256" key="2">
    <source>
        <dbReference type="ARBA" id="ARBA00022827"/>
    </source>
</evidence>
<dbReference type="GeneID" id="38777653"/>